<evidence type="ECO:0000313" key="2">
    <source>
        <dbReference type="Proteomes" id="UP001149079"/>
    </source>
</evidence>
<evidence type="ECO:0000313" key="1">
    <source>
        <dbReference type="EMBL" id="KAJ5121689.1"/>
    </source>
</evidence>
<dbReference type="GeneID" id="81409564"/>
<protein>
    <submittedName>
        <fullName evidence="1">Uncharacterized protein</fullName>
    </submittedName>
</protein>
<dbReference type="RefSeq" id="XP_056518193.1">
    <property type="nucleotide sequence ID" value="XM_056670394.1"/>
</dbReference>
<dbReference type="EMBL" id="JAPQKL010000007">
    <property type="protein sequence ID" value="KAJ5121689.1"/>
    <property type="molecule type" value="Genomic_DNA"/>
</dbReference>
<comment type="caution">
    <text evidence="1">The sequence shown here is derived from an EMBL/GenBank/DDBJ whole genome shotgun (WGS) entry which is preliminary data.</text>
</comment>
<reference evidence="1" key="2">
    <citation type="journal article" date="2023" name="IMA Fungus">
        <title>Comparative genomic study of the Penicillium genus elucidates a diverse pangenome and 15 lateral gene transfer events.</title>
        <authorList>
            <person name="Petersen C."/>
            <person name="Sorensen T."/>
            <person name="Nielsen M.R."/>
            <person name="Sondergaard T.E."/>
            <person name="Sorensen J.L."/>
            <person name="Fitzpatrick D.A."/>
            <person name="Frisvad J.C."/>
            <person name="Nielsen K.L."/>
        </authorList>
    </citation>
    <scope>NUCLEOTIDE SEQUENCE</scope>
    <source>
        <strain evidence="1">IBT 22155</strain>
    </source>
</reference>
<organism evidence="1 2">
    <name type="scientific">Penicillium bovifimosum</name>
    <dbReference type="NCBI Taxonomy" id="126998"/>
    <lineage>
        <taxon>Eukaryota</taxon>
        <taxon>Fungi</taxon>
        <taxon>Dikarya</taxon>
        <taxon>Ascomycota</taxon>
        <taxon>Pezizomycotina</taxon>
        <taxon>Eurotiomycetes</taxon>
        <taxon>Eurotiomycetidae</taxon>
        <taxon>Eurotiales</taxon>
        <taxon>Aspergillaceae</taxon>
        <taxon>Penicillium</taxon>
    </lineage>
</organism>
<sequence>MCTFVTGFSRPGYTGFFTSGKPGTVLRGNGWIAFCFLSLDPLDSTVVCIYHPWDAILSYSTLLSEEYPICE</sequence>
<reference evidence="1" key="1">
    <citation type="submission" date="2022-11" db="EMBL/GenBank/DDBJ databases">
        <authorList>
            <person name="Petersen C."/>
        </authorList>
    </citation>
    <scope>NUCLEOTIDE SEQUENCE</scope>
    <source>
        <strain evidence="1">IBT 22155</strain>
    </source>
</reference>
<gene>
    <name evidence="1" type="ORF">N7515_009650</name>
</gene>
<name>A0A9W9KVV9_9EURO</name>
<accession>A0A9W9KVV9</accession>
<proteinExistence type="predicted"/>
<dbReference type="Proteomes" id="UP001149079">
    <property type="component" value="Unassembled WGS sequence"/>
</dbReference>
<keyword evidence="2" id="KW-1185">Reference proteome</keyword>
<dbReference type="AlphaFoldDB" id="A0A9W9KVV9"/>